<feature type="compositionally biased region" description="Basic residues" evidence="1">
    <location>
        <begin position="688"/>
        <end position="698"/>
    </location>
</feature>
<sequence length="698" mass="77182">MGKPKKGKTGLKGKLKGTPEFGATEKDLQKFTEKQLKQPLTLTLAALLKSRPTYAAVFISRWLNPGAPDPSVVYSAPVTGPGAPGLAKYARPLVEQELGGTEAELKAMEEYLESTVRPLLLEAIKAGIRCRELDMMPLIGKYMHTANIEMRNLGASEETLDAVQKDHERRGLKTKLKNSDAPSPTPLMLLAGAMDEVWISISGSVEAAKDTFTAIAENAGDIQEMKARALTAGETSSGLAAATDVDSLLEVLQITAESILGRLQVCEKTVKECVYKVRVLWGLIPPLESEEILGSISHTSSEVETALDDLRNTVLMHSDMYLGGQDFRLPEYLDSTRGAVLERIKEIEEDVRRDIIDLFKDIQAGYDNDRVNLVVAIKTSKILKGELGKVQEVLTGGMARIEMQLKQREDIWQLNKTSESADFQNTKPFLPVFACMSQTITFHHSFLQGHLQRVGIKKSLLAGMMQQLKESEAGLLERLVKMAKDLEDRESRKRGEENEGIFEGITEEVKLVHTLTSIITVMVDIQKSVLDALVTEENRFKAKQNGTPPPDAVNIKKLHESTKAALEAVIQSVVESLTSSLMSGGSRKMAVLTNMLNFRDGCLFLQTTYEEIMQEKIDTIMEKAAKEGPKKVLNLSRGNASEIIKFPSHTKTAINQMLLQFGRIVPEWHEMYVTESTLMGANREKSPGKSKGKGKKKK</sequence>
<protein>
    <submittedName>
        <fullName evidence="2">Uncharacterized protein</fullName>
    </submittedName>
</protein>
<feature type="compositionally biased region" description="Basic residues" evidence="1">
    <location>
        <begin position="1"/>
        <end position="15"/>
    </location>
</feature>
<dbReference type="AlphaFoldDB" id="A0AAE0FG21"/>
<keyword evidence="3" id="KW-1185">Reference proteome</keyword>
<evidence type="ECO:0000313" key="3">
    <source>
        <dbReference type="Proteomes" id="UP001190700"/>
    </source>
</evidence>
<organism evidence="2 3">
    <name type="scientific">Cymbomonas tetramitiformis</name>
    <dbReference type="NCBI Taxonomy" id="36881"/>
    <lineage>
        <taxon>Eukaryota</taxon>
        <taxon>Viridiplantae</taxon>
        <taxon>Chlorophyta</taxon>
        <taxon>Pyramimonadophyceae</taxon>
        <taxon>Pyramimonadales</taxon>
        <taxon>Pyramimonadaceae</taxon>
        <taxon>Cymbomonas</taxon>
    </lineage>
</organism>
<gene>
    <name evidence="2" type="ORF">CYMTET_31940</name>
</gene>
<feature type="region of interest" description="Disordered" evidence="1">
    <location>
        <begin position="679"/>
        <end position="698"/>
    </location>
</feature>
<reference evidence="2 3" key="1">
    <citation type="journal article" date="2015" name="Genome Biol. Evol.">
        <title>Comparative Genomics of a Bacterivorous Green Alga Reveals Evolutionary Causalities and Consequences of Phago-Mixotrophic Mode of Nutrition.</title>
        <authorList>
            <person name="Burns J.A."/>
            <person name="Paasch A."/>
            <person name="Narechania A."/>
            <person name="Kim E."/>
        </authorList>
    </citation>
    <scope>NUCLEOTIDE SEQUENCE [LARGE SCALE GENOMIC DNA]</scope>
    <source>
        <strain evidence="2 3">PLY_AMNH</strain>
    </source>
</reference>
<comment type="caution">
    <text evidence="2">The sequence shown here is derived from an EMBL/GenBank/DDBJ whole genome shotgun (WGS) entry which is preliminary data.</text>
</comment>
<proteinExistence type="predicted"/>
<accession>A0AAE0FG21</accession>
<name>A0AAE0FG21_9CHLO</name>
<dbReference type="EMBL" id="LGRX02019044">
    <property type="protein sequence ID" value="KAK3259043.1"/>
    <property type="molecule type" value="Genomic_DNA"/>
</dbReference>
<evidence type="ECO:0000313" key="2">
    <source>
        <dbReference type="EMBL" id="KAK3259043.1"/>
    </source>
</evidence>
<feature type="region of interest" description="Disordered" evidence="1">
    <location>
        <begin position="1"/>
        <end position="20"/>
    </location>
</feature>
<evidence type="ECO:0000256" key="1">
    <source>
        <dbReference type="SAM" id="MobiDB-lite"/>
    </source>
</evidence>
<dbReference type="Proteomes" id="UP001190700">
    <property type="component" value="Unassembled WGS sequence"/>
</dbReference>